<feature type="region of interest" description="Disordered" evidence="1">
    <location>
        <begin position="604"/>
        <end position="626"/>
    </location>
</feature>
<evidence type="ECO:0000313" key="2">
    <source>
        <dbReference type="EMBL" id="VBB18584.1"/>
    </source>
</evidence>
<name>A0A5K0UAS6_9VIRU</name>
<proteinExistence type="predicted"/>
<evidence type="ECO:0000313" key="3">
    <source>
        <dbReference type="Proteomes" id="UP000594342"/>
    </source>
</evidence>
<organism evidence="2 3">
    <name type="scientific">Yasminevirus sp. GU-2018</name>
    <dbReference type="NCBI Taxonomy" id="2420051"/>
    <lineage>
        <taxon>Viruses</taxon>
        <taxon>Varidnaviria</taxon>
        <taxon>Bamfordvirae</taxon>
        <taxon>Nucleocytoviricota</taxon>
        <taxon>Megaviricetes</taxon>
        <taxon>Imitervirales</taxon>
        <taxon>Mimiviridae</taxon>
        <taxon>Klosneuvirinae</taxon>
        <taxon>Yasminevirus</taxon>
        <taxon>Yasminevirus saudimassiliense</taxon>
    </lineage>
</organism>
<dbReference type="EMBL" id="UPSH01000001">
    <property type="protein sequence ID" value="VBB18584.1"/>
    <property type="molecule type" value="Genomic_DNA"/>
</dbReference>
<keyword evidence="3" id="KW-1185">Reference proteome</keyword>
<comment type="caution">
    <text evidence="2">The sequence shown here is derived from an EMBL/GenBank/DDBJ whole genome shotgun (WGS) entry which is preliminary data.</text>
</comment>
<evidence type="ECO:0000256" key="1">
    <source>
        <dbReference type="SAM" id="MobiDB-lite"/>
    </source>
</evidence>
<protein>
    <submittedName>
        <fullName evidence="2">Uncharacterized protein</fullName>
    </submittedName>
</protein>
<feature type="compositionally biased region" description="Low complexity" evidence="1">
    <location>
        <begin position="613"/>
        <end position="624"/>
    </location>
</feature>
<gene>
    <name evidence="2" type="ORF">YASMINEVIRUS_1047</name>
</gene>
<sequence>MIRTLRDISDYDVTCTHGASDKSKKNVMKDATDFNRIAINKMNRSKILPVLLTCTRPECSNYCKELSKAMMRRGVFFIEKTVDCQDEKTVKASFTELCTGVYRFVKKVFITSDIAIIDKMMRVVVTECVSSKIFNQLDFLQRFGTLMFHIDETGYDVYRYVNELKLLVDPYNVTSYLRPNVDELIESLDNIEDKTLWSSIVLDRFFIEQLISLEQLDIFSTVVSNIFSSSNVSDFCSDVQLLGYDFHSHREMMYLVRNTFPKINIRVVINVASNLSTLSSDEKQERDVLTSRLLRSVCRTISNINPIDNNFSVRELTFDVLYREESDIKNLRSLCLQTDTYDRKFAGKVNINYHDLIDDEDDLEIERFTSYINDINPDLPKGVSSLSTRSIVWWYMLYKYQNRVNFNAFNSDILILLNADQVHHLITDNKITDGVDESDVQAQNDLTIDVINSIDCAVKDQHADRESISILDDAVAIGTKRVMLYYMLLYSYIGAYKPWLNVRRFTTNGVCNSDEYYKTPKHFYTDPLVQMTEHILHFSDVVTTNIRCVDRVSKNSLSNNQQKTKTNGVVYLIKYESTIVNEQFCRHLLSMNTYDLLTIDYTDSPKNNRTHSNDNTNSTNSTDNEPNEIILEHHDGFDQNKEDDTRIKEIVKSLTNISENDILLFWFLSCDDVKQIVKKINRSMDDSHDLKKGFKTVSIVDRQSFDSTIDYFNEDTERIDSMYVVNSGLKRYVPITQPTVAELHGLSSETNYRLCDNHFRPECSNMNSVDVLIVLSIASINATSFTEFRKLYDSIKGAGLTTFLICVDDRLDSFDTVHNVDDPSTEKNSVFRYIQQMFGDSMYVVDKSELDSNDQYERVLDFVNKCRILCTDLQNILIYGAGQQKLLVSVNGVNVVNSYDNTDETNKSVDTAYVLELTTQKDSMNSDKKLRLFCEDVKKGRHLVKYRHIIANAKKIHKKYTWGGLVNMIVDSY</sequence>
<dbReference type="Proteomes" id="UP000594342">
    <property type="component" value="Unassembled WGS sequence"/>
</dbReference>
<reference evidence="2 3" key="1">
    <citation type="submission" date="2018-10" db="EMBL/GenBank/DDBJ databases">
        <authorList>
            <consortium name="IHU Genomes"/>
        </authorList>
    </citation>
    <scope>NUCLEOTIDE SEQUENCE [LARGE SCALE GENOMIC DNA]</scope>
    <source>
        <strain evidence="2 3">A1</strain>
    </source>
</reference>
<accession>A0A5K0UAS6</accession>